<reference evidence="1" key="1">
    <citation type="submission" date="2019-12" db="EMBL/GenBank/DDBJ databases">
        <authorList>
            <person name="Scholes J."/>
        </authorList>
    </citation>
    <scope>NUCLEOTIDE SEQUENCE</scope>
</reference>
<sequence>DDTHAGAAYAGRWEACMYPLRYQLQGQGSAVHTDLGSLAFGDGGGSSRASQRSAAAVASRLSARACRLGHHFAWLHPV</sequence>
<feature type="non-terminal residue" evidence="1">
    <location>
        <position position="1"/>
    </location>
</feature>
<evidence type="ECO:0000313" key="2">
    <source>
        <dbReference type="Proteomes" id="UP001153555"/>
    </source>
</evidence>
<proteinExistence type="predicted"/>
<dbReference type="Proteomes" id="UP001153555">
    <property type="component" value="Unassembled WGS sequence"/>
</dbReference>
<evidence type="ECO:0000313" key="1">
    <source>
        <dbReference type="EMBL" id="CAA0825686.1"/>
    </source>
</evidence>
<dbReference type="EMBL" id="CACSLK010026087">
    <property type="protein sequence ID" value="CAA0825686.1"/>
    <property type="molecule type" value="Genomic_DNA"/>
</dbReference>
<gene>
    <name evidence="1" type="ORF">SHERM_22428</name>
</gene>
<dbReference type="AlphaFoldDB" id="A0A9N7REF1"/>
<accession>A0A9N7REF1</accession>
<keyword evidence="2" id="KW-1185">Reference proteome</keyword>
<organism evidence="1 2">
    <name type="scientific">Striga hermonthica</name>
    <name type="common">Purple witchweed</name>
    <name type="synonym">Buchnera hermonthica</name>
    <dbReference type="NCBI Taxonomy" id="68872"/>
    <lineage>
        <taxon>Eukaryota</taxon>
        <taxon>Viridiplantae</taxon>
        <taxon>Streptophyta</taxon>
        <taxon>Embryophyta</taxon>
        <taxon>Tracheophyta</taxon>
        <taxon>Spermatophyta</taxon>
        <taxon>Magnoliopsida</taxon>
        <taxon>eudicotyledons</taxon>
        <taxon>Gunneridae</taxon>
        <taxon>Pentapetalae</taxon>
        <taxon>asterids</taxon>
        <taxon>lamiids</taxon>
        <taxon>Lamiales</taxon>
        <taxon>Orobanchaceae</taxon>
        <taxon>Buchnereae</taxon>
        <taxon>Striga</taxon>
    </lineage>
</organism>
<comment type="caution">
    <text evidence="1">The sequence shown here is derived from an EMBL/GenBank/DDBJ whole genome shotgun (WGS) entry which is preliminary data.</text>
</comment>
<protein>
    <submittedName>
        <fullName evidence="1">Uncharacterized protein</fullName>
    </submittedName>
</protein>
<feature type="non-terminal residue" evidence="1">
    <location>
        <position position="78"/>
    </location>
</feature>
<name>A0A9N7REF1_STRHE</name>